<comment type="caution">
    <text evidence="2">The sequence shown here is derived from an EMBL/GenBank/DDBJ whole genome shotgun (WGS) entry which is preliminary data.</text>
</comment>
<organism evidence="2 3">
    <name type="scientific">Fulvivirga imtechensis AK7</name>
    <dbReference type="NCBI Taxonomy" id="1237149"/>
    <lineage>
        <taxon>Bacteria</taxon>
        <taxon>Pseudomonadati</taxon>
        <taxon>Bacteroidota</taxon>
        <taxon>Cytophagia</taxon>
        <taxon>Cytophagales</taxon>
        <taxon>Fulvivirgaceae</taxon>
        <taxon>Fulvivirga</taxon>
    </lineage>
</organism>
<name>L8JSD7_9BACT</name>
<dbReference type="Gene3D" id="3.30.530.80">
    <property type="match status" value="1"/>
</dbReference>
<evidence type="ECO:0000313" key="2">
    <source>
        <dbReference type="EMBL" id="ELR71886.1"/>
    </source>
</evidence>
<dbReference type="STRING" id="1237149.C900_02261"/>
<feature type="domain" description="DUF4468" evidence="1">
    <location>
        <begin position="19"/>
        <end position="101"/>
    </location>
</feature>
<sequence>MVASLDTGWSPAGIPSIQYEGIIACKGYDKATIYHEIVDYFKTHNISELKLDCVNQISGSGKLRIYNKLIGSIKNPAGEVAFDFIVDVKDEKFRYTMHNIWFTAIERDRYGRFEKSQDEPVPVDNEHFKFKSALLRKIEKQVQAHMDEVLWAIKKEIEADKLETTDW</sequence>
<protein>
    <recommendedName>
        <fullName evidence="1">DUF4468 domain-containing protein</fullName>
    </recommendedName>
</protein>
<dbReference type="Pfam" id="PF14730">
    <property type="entry name" value="DUF4468"/>
    <property type="match status" value="1"/>
</dbReference>
<dbReference type="Proteomes" id="UP000011135">
    <property type="component" value="Unassembled WGS sequence"/>
</dbReference>
<keyword evidence="3" id="KW-1185">Reference proteome</keyword>
<accession>L8JSD7</accession>
<dbReference type="InterPro" id="IPR027823">
    <property type="entry name" value="DUF4468"/>
</dbReference>
<evidence type="ECO:0000313" key="3">
    <source>
        <dbReference type="Proteomes" id="UP000011135"/>
    </source>
</evidence>
<reference evidence="2 3" key="1">
    <citation type="submission" date="2012-12" db="EMBL/GenBank/DDBJ databases">
        <title>Genome assembly of Fulvivirga imtechensis AK7.</title>
        <authorList>
            <person name="Nupur N."/>
            <person name="Khatri I."/>
            <person name="Kumar R."/>
            <person name="Subramanian S."/>
            <person name="Pinnaka A."/>
        </authorList>
    </citation>
    <scope>NUCLEOTIDE SEQUENCE [LARGE SCALE GENOMIC DNA]</scope>
    <source>
        <strain evidence="2 3">AK7</strain>
    </source>
</reference>
<dbReference type="EMBL" id="AMZN01000032">
    <property type="protein sequence ID" value="ELR71886.1"/>
    <property type="molecule type" value="Genomic_DNA"/>
</dbReference>
<gene>
    <name evidence="2" type="ORF">C900_02261</name>
</gene>
<dbReference type="AlphaFoldDB" id="L8JSD7"/>
<evidence type="ECO:0000259" key="1">
    <source>
        <dbReference type="Pfam" id="PF14730"/>
    </source>
</evidence>
<proteinExistence type="predicted"/>